<evidence type="ECO:0000259" key="5">
    <source>
        <dbReference type="PROSITE" id="PS51157"/>
    </source>
</evidence>
<dbReference type="InterPro" id="IPR003126">
    <property type="entry name" value="Znf_UBR"/>
</dbReference>
<reference evidence="7" key="1">
    <citation type="journal article" date="2006" name="PLoS Biol.">
        <title>Macronuclear genome sequence of the ciliate Tetrahymena thermophila, a model eukaryote.</title>
        <authorList>
            <person name="Eisen J.A."/>
            <person name="Coyne R.S."/>
            <person name="Wu M."/>
            <person name="Wu D."/>
            <person name="Thiagarajan M."/>
            <person name="Wortman J.R."/>
            <person name="Badger J.H."/>
            <person name="Ren Q."/>
            <person name="Amedeo P."/>
            <person name="Jones K.M."/>
            <person name="Tallon L.J."/>
            <person name="Delcher A.L."/>
            <person name="Salzberg S.L."/>
            <person name="Silva J.C."/>
            <person name="Haas B.J."/>
            <person name="Majoros W.H."/>
            <person name="Farzad M."/>
            <person name="Carlton J.M."/>
            <person name="Smith R.K. Jr."/>
            <person name="Garg J."/>
            <person name="Pearlman R.E."/>
            <person name="Karrer K.M."/>
            <person name="Sun L."/>
            <person name="Manning G."/>
            <person name="Elde N.C."/>
            <person name="Turkewitz A.P."/>
            <person name="Asai D.J."/>
            <person name="Wilkes D.E."/>
            <person name="Wang Y."/>
            <person name="Cai H."/>
            <person name="Collins K."/>
            <person name="Stewart B.A."/>
            <person name="Lee S.R."/>
            <person name="Wilamowska K."/>
            <person name="Weinberg Z."/>
            <person name="Ruzzo W.L."/>
            <person name="Wloga D."/>
            <person name="Gaertig J."/>
            <person name="Frankel J."/>
            <person name="Tsao C.-C."/>
            <person name="Gorovsky M.A."/>
            <person name="Keeling P.J."/>
            <person name="Waller R.F."/>
            <person name="Patron N.J."/>
            <person name="Cherry J.M."/>
            <person name="Stover N.A."/>
            <person name="Krieger C.J."/>
            <person name="del Toro C."/>
            <person name="Ryder H.F."/>
            <person name="Williamson S.C."/>
            <person name="Barbeau R.A."/>
            <person name="Hamilton E.P."/>
            <person name="Orias E."/>
        </authorList>
    </citation>
    <scope>NUCLEOTIDE SEQUENCE [LARGE SCALE GENOMIC DNA]</scope>
    <source>
        <strain evidence="7">SB210</strain>
    </source>
</reference>
<dbReference type="RefSeq" id="XP_001031591.2">
    <property type="nucleotide sequence ID" value="XM_001031591.2"/>
</dbReference>
<dbReference type="Proteomes" id="UP000009168">
    <property type="component" value="Unassembled WGS sequence"/>
</dbReference>
<evidence type="ECO:0000256" key="1">
    <source>
        <dbReference type="ARBA" id="ARBA00022723"/>
    </source>
</evidence>
<keyword evidence="1" id="KW-0479">Metal-binding</keyword>
<dbReference type="PROSITE" id="PS51157">
    <property type="entry name" value="ZF_UBR"/>
    <property type="match status" value="1"/>
</dbReference>
<gene>
    <name evidence="6" type="ORF">TTHERM_00773380</name>
</gene>
<feature type="domain" description="UBR-type" evidence="5">
    <location>
        <begin position="52"/>
        <end position="128"/>
    </location>
</feature>
<protein>
    <submittedName>
        <fullName evidence="6">Zinc finger in N-recognin</fullName>
    </submittedName>
</protein>
<dbReference type="Gene3D" id="2.10.110.30">
    <property type="match status" value="1"/>
</dbReference>
<evidence type="ECO:0000256" key="3">
    <source>
        <dbReference type="ARBA" id="ARBA00022833"/>
    </source>
</evidence>
<dbReference type="AlphaFoldDB" id="I7M5Z7"/>
<proteinExistence type="predicted"/>
<dbReference type="GeneID" id="7830245"/>
<feature type="zinc finger region" description="UBR-type" evidence="4">
    <location>
        <begin position="52"/>
        <end position="128"/>
    </location>
</feature>
<dbReference type="KEGG" id="tet:TTHERM_00773380"/>
<dbReference type="GO" id="GO:0008270">
    <property type="term" value="F:zinc ion binding"/>
    <property type="evidence" value="ECO:0007669"/>
    <property type="project" value="UniProtKB-KW"/>
</dbReference>
<evidence type="ECO:0000313" key="7">
    <source>
        <dbReference type="Proteomes" id="UP000009168"/>
    </source>
</evidence>
<evidence type="ECO:0000256" key="2">
    <source>
        <dbReference type="ARBA" id="ARBA00022771"/>
    </source>
</evidence>
<name>I7M5Z7_TETTS</name>
<sequence length="407" mass="46559">MKNICETLFPCFSEKKTLDKYGEELSRAIYGSDSLKRDLFYEYDCNQNEESNFCLRRISRNQVYYQCLDCHSQKYIICSYCFNQMNDHHGHDVLIQINKASKLNLNEQKNQLICDCGFFGIFCRSHLKAAASAQNPNNSLQQNVDQKLEQPQKFKLQQNKYNTNEQQKNIQILVQNQSINNSSNDQFKQNDKLNKSVREKIIKVMKTRIQKYIKEKNVQQMNLFMQSLISYIASRNLQNGQAIVCTPILSIIKSALLEESIHVSNNFSSIIKKQNQNTNTTNYSHKNRDLNGISQVPSNSNLKQQQEATIIVCEKGVDNIGTANNIEGKICSANCKNCVLSVNGIIINCQGNQSNNDGSNKNNFKQDNKKTEINSNMLLSCSNTLSININQNNSNSEVLLESLLKFY</sequence>
<accession>I7M5Z7</accession>
<evidence type="ECO:0000313" key="6">
    <source>
        <dbReference type="EMBL" id="EAR83928.2"/>
    </source>
</evidence>
<organism evidence="6 7">
    <name type="scientific">Tetrahymena thermophila (strain SB210)</name>
    <dbReference type="NCBI Taxonomy" id="312017"/>
    <lineage>
        <taxon>Eukaryota</taxon>
        <taxon>Sar</taxon>
        <taxon>Alveolata</taxon>
        <taxon>Ciliophora</taxon>
        <taxon>Intramacronucleata</taxon>
        <taxon>Oligohymenophorea</taxon>
        <taxon>Hymenostomatida</taxon>
        <taxon>Tetrahymenina</taxon>
        <taxon>Tetrahymenidae</taxon>
        <taxon>Tetrahymena</taxon>
    </lineage>
</organism>
<evidence type="ECO:0000256" key="4">
    <source>
        <dbReference type="PROSITE-ProRule" id="PRU00508"/>
    </source>
</evidence>
<keyword evidence="2" id="KW-0863">Zinc-finger</keyword>
<keyword evidence="7" id="KW-1185">Reference proteome</keyword>
<keyword evidence="3" id="KW-0862">Zinc</keyword>
<dbReference type="Pfam" id="PF02207">
    <property type="entry name" value="zf-UBR"/>
    <property type="match status" value="1"/>
</dbReference>
<dbReference type="InParanoid" id="I7M5Z7"/>
<dbReference type="EMBL" id="GG662514">
    <property type="protein sequence ID" value="EAR83928.2"/>
    <property type="molecule type" value="Genomic_DNA"/>
</dbReference>